<dbReference type="EMBL" id="WHWC01000002">
    <property type="protein sequence ID" value="KAG8387802.1"/>
    <property type="molecule type" value="Genomic_DNA"/>
</dbReference>
<evidence type="ECO:0000313" key="3">
    <source>
        <dbReference type="Proteomes" id="UP000826271"/>
    </source>
</evidence>
<feature type="region of interest" description="Disordered" evidence="1">
    <location>
        <begin position="107"/>
        <end position="129"/>
    </location>
</feature>
<evidence type="ECO:0000256" key="1">
    <source>
        <dbReference type="SAM" id="MobiDB-lite"/>
    </source>
</evidence>
<sequence>MRSRVSDESGESGNEHESEMVFVNQITRSAYDLSMRCKTHGETRKMLSAIMDSAIEQINGFFENLNLNDQNSSNAFDIDADNAQLNEILICNPPVVKSRGITNAVIQRHWDDKSKKGKGKGKTQSSSEF</sequence>
<accession>A0AAV6Y5S3</accession>
<gene>
    <name evidence="2" type="ORF">BUALT_Bualt02G0059000</name>
</gene>
<name>A0AAV6Y5S3_9LAMI</name>
<protein>
    <submittedName>
        <fullName evidence="2">Uncharacterized protein</fullName>
    </submittedName>
</protein>
<keyword evidence="3" id="KW-1185">Reference proteome</keyword>
<organism evidence="2 3">
    <name type="scientific">Buddleja alternifolia</name>
    <dbReference type="NCBI Taxonomy" id="168488"/>
    <lineage>
        <taxon>Eukaryota</taxon>
        <taxon>Viridiplantae</taxon>
        <taxon>Streptophyta</taxon>
        <taxon>Embryophyta</taxon>
        <taxon>Tracheophyta</taxon>
        <taxon>Spermatophyta</taxon>
        <taxon>Magnoliopsida</taxon>
        <taxon>eudicotyledons</taxon>
        <taxon>Gunneridae</taxon>
        <taxon>Pentapetalae</taxon>
        <taxon>asterids</taxon>
        <taxon>lamiids</taxon>
        <taxon>Lamiales</taxon>
        <taxon>Scrophulariaceae</taxon>
        <taxon>Buddlejeae</taxon>
        <taxon>Buddleja</taxon>
    </lineage>
</organism>
<reference evidence="2" key="1">
    <citation type="submission" date="2019-10" db="EMBL/GenBank/DDBJ databases">
        <authorList>
            <person name="Zhang R."/>
            <person name="Pan Y."/>
            <person name="Wang J."/>
            <person name="Ma R."/>
            <person name="Yu S."/>
        </authorList>
    </citation>
    <scope>NUCLEOTIDE SEQUENCE</scope>
    <source>
        <strain evidence="2">LA-IB0</strain>
        <tissue evidence="2">Leaf</tissue>
    </source>
</reference>
<proteinExistence type="predicted"/>
<dbReference type="Proteomes" id="UP000826271">
    <property type="component" value="Unassembled WGS sequence"/>
</dbReference>
<dbReference type="AlphaFoldDB" id="A0AAV6Y5S3"/>
<comment type="caution">
    <text evidence="2">The sequence shown here is derived from an EMBL/GenBank/DDBJ whole genome shotgun (WGS) entry which is preliminary data.</text>
</comment>
<evidence type="ECO:0000313" key="2">
    <source>
        <dbReference type="EMBL" id="KAG8387802.1"/>
    </source>
</evidence>